<accession>W4LXS1</accession>
<proteinExistence type="predicted"/>
<dbReference type="AlphaFoldDB" id="W4LXS1"/>
<dbReference type="EMBL" id="AZHW01000111">
    <property type="protein sequence ID" value="ETX02725.1"/>
    <property type="molecule type" value="Genomic_DNA"/>
</dbReference>
<organism evidence="1 2">
    <name type="scientific">Entotheonella factor</name>
    <dbReference type="NCBI Taxonomy" id="1429438"/>
    <lineage>
        <taxon>Bacteria</taxon>
        <taxon>Pseudomonadati</taxon>
        <taxon>Nitrospinota/Tectimicrobiota group</taxon>
        <taxon>Candidatus Tectimicrobiota</taxon>
        <taxon>Candidatus Entotheonellia</taxon>
        <taxon>Candidatus Entotheonellales</taxon>
        <taxon>Candidatus Entotheonellaceae</taxon>
        <taxon>Candidatus Entotheonella</taxon>
    </lineage>
</organism>
<protein>
    <submittedName>
        <fullName evidence="1">Uncharacterized protein</fullName>
    </submittedName>
</protein>
<sequence length="105" mass="12067">MITIRGKSDDRLQGVADVLVKYKEQHHNADIAVYRHNSVSVRIRIVDPDFDGINKADRHDIVWDFVKTLPEDQQSEISLLLLFTPSETEMSFANDEFDNPIPSQL</sequence>
<evidence type="ECO:0000313" key="2">
    <source>
        <dbReference type="Proteomes" id="UP000019141"/>
    </source>
</evidence>
<gene>
    <name evidence="1" type="ORF">ETSY1_02525</name>
</gene>
<dbReference type="InterPro" id="IPR036065">
    <property type="entry name" value="BolA-like_sf"/>
</dbReference>
<evidence type="ECO:0000313" key="1">
    <source>
        <dbReference type="EMBL" id="ETX02725.1"/>
    </source>
</evidence>
<dbReference type="SUPFAM" id="SSF82657">
    <property type="entry name" value="BolA-like"/>
    <property type="match status" value="1"/>
</dbReference>
<dbReference type="Proteomes" id="UP000019141">
    <property type="component" value="Unassembled WGS sequence"/>
</dbReference>
<keyword evidence="2" id="KW-1185">Reference proteome</keyword>
<dbReference type="HOGENOM" id="CLU_175596_0_0_7"/>
<comment type="caution">
    <text evidence="1">The sequence shown here is derived from an EMBL/GenBank/DDBJ whole genome shotgun (WGS) entry which is preliminary data.</text>
</comment>
<name>W4LXS1_ENTF1</name>
<reference evidence="1 2" key="1">
    <citation type="journal article" date="2014" name="Nature">
        <title>An environmental bacterial taxon with a large and distinct metabolic repertoire.</title>
        <authorList>
            <person name="Wilson M.C."/>
            <person name="Mori T."/>
            <person name="Ruckert C."/>
            <person name="Uria A.R."/>
            <person name="Helf M.J."/>
            <person name="Takada K."/>
            <person name="Gernert C."/>
            <person name="Steffens U.A."/>
            <person name="Heycke N."/>
            <person name="Schmitt S."/>
            <person name="Rinke C."/>
            <person name="Helfrich E.J."/>
            <person name="Brachmann A.O."/>
            <person name="Gurgui C."/>
            <person name="Wakimoto T."/>
            <person name="Kracht M."/>
            <person name="Crusemann M."/>
            <person name="Hentschel U."/>
            <person name="Abe I."/>
            <person name="Matsunaga S."/>
            <person name="Kalinowski J."/>
            <person name="Takeyama H."/>
            <person name="Piel J."/>
        </authorList>
    </citation>
    <scope>NUCLEOTIDE SEQUENCE [LARGE SCALE GENOMIC DNA]</scope>
    <source>
        <strain evidence="2">TSY1</strain>
    </source>
</reference>